<keyword evidence="4" id="KW-1185">Reference proteome</keyword>
<dbReference type="Proteomes" id="UP001305521">
    <property type="component" value="Chromosome"/>
</dbReference>
<reference evidence="3 4" key="1">
    <citation type="submission" date="2023-11" db="EMBL/GenBank/DDBJ databases">
        <title>Arctic aerobic anoxygenic photoheterotroph Sediminicoccus rosea KRV36 adapts its photosynthesis to long days of polar summer.</title>
        <authorList>
            <person name="Tomasch J."/>
            <person name="Kopejtka K."/>
            <person name="Bily T."/>
            <person name="Gardiner A.T."/>
            <person name="Gardian Z."/>
            <person name="Shivaramu S."/>
            <person name="Koblizek M."/>
            <person name="Engelhardt F."/>
            <person name="Kaftan D."/>
        </authorList>
    </citation>
    <scope>NUCLEOTIDE SEQUENCE [LARGE SCALE GENOMIC DNA]</scope>
    <source>
        <strain evidence="3 4">R-30</strain>
    </source>
</reference>
<accession>A0ABZ0PEL0</accession>
<dbReference type="CDD" id="cd02968">
    <property type="entry name" value="SCO"/>
    <property type="match status" value="1"/>
</dbReference>
<dbReference type="RefSeq" id="WP_318647678.1">
    <property type="nucleotide sequence ID" value="NZ_CP137852.1"/>
</dbReference>
<evidence type="ECO:0000256" key="1">
    <source>
        <dbReference type="ARBA" id="ARBA00010996"/>
    </source>
</evidence>
<dbReference type="Pfam" id="PF02630">
    <property type="entry name" value="SCO1-SenC"/>
    <property type="match status" value="1"/>
</dbReference>
<dbReference type="PANTHER" id="PTHR12151:SF25">
    <property type="entry name" value="LINALOOL DEHYDRATASE_ISOMERASE DOMAIN-CONTAINING PROTEIN"/>
    <property type="match status" value="1"/>
</dbReference>
<dbReference type="SUPFAM" id="SSF52833">
    <property type="entry name" value="Thioredoxin-like"/>
    <property type="match status" value="1"/>
</dbReference>
<evidence type="ECO:0000256" key="2">
    <source>
        <dbReference type="SAM" id="Phobius"/>
    </source>
</evidence>
<protein>
    <submittedName>
        <fullName evidence="3">SCO family protein</fullName>
    </submittedName>
</protein>
<organism evidence="3 4">
    <name type="scientific">Sediminicoccus rosea</name>
    <dbReference type="NCBI Taxonomy" id="1225128"/>
    <lineage>
        <taxon>Bacteria</taxon>
        <taxon>Pseudomonadati</taxon>
        <taxon>Pseudomonadota</taxon>
        <taxon>Alphaproteobacteria</taxon>
        <taxon>Acetobacterales</taxon>
        <taxon>Roseomonadaceae</taxon>
        <taxon>Sediminicoccus</taxon>
    </lineage>
</organism>
<evidence type="ECO:0000313" key="3">
    <source>
        <dbReference type="EMBL" id="WPB83721.1"/>
    </source>
</evidence>
<dbReference type="PANTHER" id="PTHR12151">
    <property type="entry name" value="ELECTRON TRANSPORT PROTIN SCO1/SENC FAMILY MEMBER"/>
    <property type="match status" value="1"/>
</dbReference>
<proteinExistence type="inferred from homology"/>
<name>A0ABZ0PEL0_9PROT</name>
<keyword evidence="2" id="KW-1133">Transmembrane helix</keyword>
<dbReference type="InterPro" id="IPR036249">
    <property type="entry name" value="Thioredoxin-like_sf"/>
</dbReference>
<dbReference type="EMBL" id="CP137852">
    <property type="protein sequence ID" value="WPB83721.1"/>
    <property type="molecule type" value="Genomic_DNA"/>
</dbReference>
<evidence type="ECO:0000313" key="4">
    <source>
        <dbReference type="Proteomes" id="UP001305521"/>
    </source>
</evidence>
<dbReference type="Gene3D" id="3.40.30.10">
    <property type="entry name" value="Glutaredoxin"/>
    <property type="match status" value="1"/>
</dbReference>
<keyword evidence="2" id="KW-0812">Transmembrane</keyword>
<keyword evidence="2" id="KW-0472">Membrane</keyword>
<sequence>MKILRLTRWLAWGAVAVVGFALLATTGGWLVTDGPLAPQRVAIGPTSLAIGGPFRLTDHRGRAVTEQDFRGQPMAIFFGFTHCPDVCPTTLNEMTGFIEALGTDAERIQWLFVSVDSERDTPQAMAGYLEAFDRRITGLSGTEAQVAEVTRAFRVYYQRVPLEGGGYTMDHSASIFLLDAQGRFAGTVDNKESDRVALEKLRMLVTTRQ</sequence>
<gene>
    <name evidence="3" type="ORF">R9Z33_16590</name>
</gene>
<comment type="similarity">
    <text evidence="1">Belongs to the SCO1/2 family.</text>
</comment>
<feature type="transmembrane region" description="Helical" evidence="2">
    <location>
        <begin position="9"/>
        <end position="31"/>
    </location>
</feature>
<dbReference type="InterPro" id="IPR003782">
    <property type="entry name" value="SCO1/SenC"/>
</dbReference>